<dbReference type="STRING" id="572478.Vdis_2311"/>
<evidence type="ECO:0000313" key="2">
    <source>
        <dbReference type="EMBL" id="ADN51679.1"/>
    </source>
</evidence>
<name>E1QQR7_VULDI</name>
<reference evidence="2 3" key="1">
    <citation type="journal article" date="2010" name="Stand. Genomic Sci.">
        <title>Complete genome sequence of Vulcanisaeta distributa type strain (IC-017).</title>
        <authorList>
            <person name="Mavromatis K."/>
            <person name="Sikorski J."/>
            <person name="Pabst E."/>
            <person name="Teshima H."/>
            <person name="Lapidus A."/>
            <person name="Lucas S."/>
            <person name="Nolan M."/>
            <person name="Glavina Del Rio T."/>
            <person name="Cheng J.F."/>
            <person name="Bruce D."/>
            <person name="Goodwin L."/>
            <person name="Pitluck S."/>
            <person name="Liolios K."/>
            <person name="Ivanova N."/>
            <person name="Mikhailova N."/>
            <person name="Pati A."/>
            <person name="Chen A."/>
            <person name="Palaniappan K."/>
            <person name="Land M."/>
            <person name="Hauser L."/>
            <person name="Chang Y.J."/>
            <person name="Jeffries C.D."/>
            <person name="Rohde M."/>
            <person name="Spring S."/>
            <person name="Goker M."/>
            <person name="Wirth R."/>
            <person name="Woyke T."/>
            <person name="Bristow J."/>
            <person name="Eisen J.A."/>
            <person name="Markowitz V."/>
            <person name="Hugenholtz P."/>
            <person name="Klenk H.P."/>
            <person name="Kyrpides N.C."/>
        </authorList>
    </citation>
    <scope>NUCLEOTIDE SEQUENCE [LARGE SCALE GENOMIC DNA]</scope>
    <source>
        <strain evidence="3">DSM 14429 / JCM 11212 / NBRC 100878 / IC-017</strain>
    </source>
</reference>
<organism evidence="2 3">
    <name type="scientific">Vulcanisaeta distributa (strain DSM 14429 / JCM 11212 / NBRC 100878 / IC-017)</name>
    <dbReference type="NCBI Taxonomy" id="572478"/>
    <lineage>
        <taxon>Archaea</taxon>
        <taxon>Thermoproteota</taxon>
        <taxon>Thermoprotei</taxon>
        <taxon>Thermoproteales</taxon>
        <taxon>Thermoproteaceae</taxon>
        <taxon>Vulcanisaeta</taxon>
    </lineage>
</organism>
<feature type="transmembrane region" description="Helical" evidence="1">
    <location>
        <begin position="28"/>
        <end position="51"/>
    </location>
</feature>
<dbReference type="KEGG" id="vdi:Vdis_2311"/>
<reference evidence="3" key="2">
    <citation type="journal article" date="2010" name="Stand. Genomic Sci.">
        <title>Complete genome sequence of Vulcanisaeta distributa type strain (IC-017T).</title>
        <authorList>
            <person name="Mavromatis K."/>
            <person name="Sikorski J."/>
            <person name="Pabst E."/>
            <person name="Teshima H."/>
            <person name="Lapidus A."/>
            <person name="Lucas S."/>
            <person name="Nolan M."/>
            <person name="Glavina Del Rio T."/>
            <person name="Cheng J."/>
            <person name="Bruce D."/>
            <person name="Goodwin L."/>
            <person name="Pitluck S."/>
            <person name="Liolios K."/>
            <person name="Ivanova N."/>
            <person name="Mikhailova N."/>
            <person name="Pati A."/>
            <person name="Chen A."/>
            <person name="Palaniappan K."/>
            <person name="Land M."/>
            <person name="Hauser L."/>
            <person name="Chang Y."/>
            <person name="Jeffries C."/>
            <person name="Rohde M."/>
            <person name="Spring S."/>
            <person name="Goker M."/>
            <person name="Wirth R."/>
            <person name="Woyke T."/>
            <person name="Bristow J."/>
            <person name="Eisen J."/>
            <person name="Markowitz V."/>
            <person name="Hugenholtz P."/>
            <person name="Klenk H."/>
            <person name="Kyrpides N."/>
        </authorList>
    </citation>
    <scope>NUCLEOTIDE SEQUENCE [LARGE SCALE GENOMIC DNA]</scope>
    <source>
        <strain evidence="3">DSM 14429 / JCM 11212 / NBRC 100878 / IC-017</strain>
    </source>
</reference>
<keyword evidence="1" id="KW-1133">Transmembrane helix</keyword>
<dbReference type="RefSeq" id="WP_013337404.1">
    <property type="nucleotide sequence ID" value="NC_014537.1"/>
</dbReference>
<dbReference type="EMBL" id="CP002100">
    <property type="protein sequence ID" value="ADN51679.1"/>
    <property type="molecule type" value="Genomic_DNA"/>
</dbReference>
<evidence type="ECO:0000313" key="3">
    <source>
        <dbReference type="Proteomes" id="UP000006681"/>
    </source>
</evidence>
<dbReference type="HOGENOM" id="CLU_2285198_0_0_2"/>
<keyword evidence="1" id="KW-0472">Membrane</keyword>
<proteinExistence type="predicted"/>
<evidence type="ECO:0000256" key="1">
    <source>
        <dbReference type="SAM" id="Phobius"/>
    </source>
</evidence>
<dbReference type="Proteomes" id="UP000006681">
    <property type="component" value="Chromosome"/>
</dbReference>
<keyword evidence="3" id="KW-1185">Reference proteome</keyword>
<dbReference type="GeneID" id="9753266"/>
<protein>
    <submittedName>
        <fullName evidence="2">Uncharacterized protein</fullName>
    </submittedName>
</protein>
<gene>
    <name evidence="2" type="ordered locus">Vdis_2311</name>
</gene>
<keyword evidence="1" id="KW-0812">Transmembrane</keyword>
<accession>E1QQR7</accession>
<sequence>MGIKFKNHNKMINIMDNNYNSNANIRRYIIRGLAMSIAIALNTNLLVNILVNNIKSQLILEELTSLDNQQPAHETTLGSGNDRVRELLNRIRNERVGSGHG</sequence>
<dbReference type="AlphaFoldDB" id="E1QQR7"/>